<proteinExistence type="predicted"/>
<accession>A0A396H927</accession>
<dbReference type="PANTHER" id="PTHR47723:SF23">
    <property type="entry name" value="REVERSE TRANSCRIPTASE-LIKE PROTEIN"/>
    <property type="match status" value="1"/>
</dbReference>
<dbReference type="EMBL" id="PSQE01000006">
    <property type="protein sequence ID" value="RHN49790.1"/>
    <property type="molecule type" value="Genomic_DNA"/>
</dbReference>
<evidence type="ECO:0000313" key="2">
    <source>
        <dbReference type="EMBL" id="RHN49790.1"/>
    </source>
</evidence>
<name>A0A396H927_MEDTR</name>
<evidence type="ECO:0000259" key="1">
    <source>
        <dbReference type="Pfam" id="PF13456"/>
    </source>
</evidence>
<dbReference type="AlphaFoldDB" id="A0A396H927"/>
<dbReference type="Gramene" id="rna34002">
    <property type="protein sequence ID" value="RHN49790.1"/>
    <property type="gene ID" value="gene34002"/>
</dbReference>
<dbReference type="Pfam" id="PF13456">
    <property type="entry name" value="RVT_3"/>
    <property type="match status" value="1"/>
</dbReference>
<dbReference type="CDD" id="cd06222">
    <property type="entry name" value="RNase_H_like"/>
    <property type="match status" value="1"/>
</dbReference>
<dbReference type="InterPro" id="IPR036397">
    <property type="entry name" value="RNaseH_sf"/>
</dbReference>
<evidence type="ECO:0000313" key="3">
    <source>
        <dbReference type="Proteomes" id="UP000265566"/>
    </source>
</evidence>
<organism evidence="2 3">
    <name type="scientific">Medicago truncatula</name>
    <name type="common">Barrel medic</name>
    <name type="synonym">Medicago tribuloides</name>
    <dbReference type="NCBI Taxonomy" id="3880"/>
    <lineage>
        <taxon>Eukaryota</taxon>
        <taxon>Viridiplantae</taxon>
        <taxon>Streptophyta</taxon>
        <taxon>Embryophyta</taxon>
        <taxon>Tracheophyta</taxon>
        <taxon>Spermatophyta</taxon>
        <taxon>Magnoliopsida</taxon>
        <taxon>eudicotyledons</taxon>
        <taxon>Gunneridae</taxon>
        <taxon>Pentapetalae</taxon>
        <taxon>rosids</taxon>
        <taxon>fabids</taxon>
        <taxon>Fabales</taxon>
        <taxon>Fabaceae</taxon>
        <taxon>Papilionoideae</taxon>
        <taxon>50 kb inversion clade</taxon>
        <taxon>NPAAA clade</taxon>
        <taxon>Hologalegina</taxon>
        <taxon>IRL clade</taxon>
        <taxon>Trifolieae</taxon>
        <taxon>Medicago</taxon>
    </lineage>
</organism>
<protein>
    <submittedName>
        <fullName evidence="2">Putative ribonuclease H-like domain-containing protein</fullName>
    </submittedName>
</protein>
<dbReference type="SUPFAM" id="SSF53098">
    <property type="entry name" value="Ribonuclease H-like"/>
    <property type="match status" value="1"/>
</dbReference>
<dbReference type="Gene3D" id="3.30.420.10">
    <property type="entry name" value="Ribonuclease H-like superfamily/Ribonuclease H"/>
    <property type="match status" value="1"/>
</dbReference>
<reference evidence="3" key="1">
    <citation type="journal article" date="2018" name="Nat. Plants">
        <title>Whole-genome landscape of Medicago truncatula symbiotic genes.</title>
        <authorList>
            <person name="Pecrix Y."/>
            <person name="Staton S.E."/>
            <person name="Sallet E."/>
            <person name="Lelandais-Briere C."/>
            <person name="Moreau S."/>
            <person name="Carrere S."/>
            <person name="Blein T."/>
            <person name="Jardinaud M.F."/>
            <person name="Latrasse D."/>
            <person name="Zouine M."/>
            <person name="Zahm M."/>
            <person name="Kreplak J."/>
            <person name="Mayjonade B."/>
            <person name="Satge C."/>
            <person name="Perez M."/>
            <person name="Cauet S."/>
            <person name="Marande W."/>
            <person name="Chantry-Darmon C."/>
            <person name="Lopez-Roques C."/>
            <person name="Bouchez O."/>
            <person name="Berard A."/>
            <person name="Debelle F."/>
            <person name="Munos S."/>
            <person name="Bendahmane A."/>
            <person name="Berges H."/>
            <person name="Niebel A."/>
            <person name="Buitink J."/>
            <person name="Frugier F."/>
            <person name="Benhamed M."/>
            <person name="Crespi M."/>
            <person name="Gouzy J."/>
            <person name="Gamas P."/>
        </authorList>
    </citation>
    <scope>NUCLEOTIDE SEQUENCE [LARGE SCALE GENOMIC DNA]</scope>
    <source>
        <strain evidence="3">cv. Jemalong A17</strain>
    </source>
</reference>
<dbReference type="Proteomes" id="UP000265566">
    <property type="component" value="Chromosome 6"/>
</dbReference>
<comment type="caution">
    <text evidence="2">The sequence shown here is derived from an EMBL/GenBank/DDBJ whole genome shotgun (WGS) entry which is preliminary data.</text>
</comment>
<gene>
    <name evidence="2" type="ORF">MtrunA17_Chr6g0450371</name>
</gene>
<sequence>MLELCFIYNTVKLNCDGSSVGTHPCGAIGIVIRDSQFGFLGALSCNIGHATPLEAEFCACMIAIEKAMELGLNNICLETDSLKVVNAFHKIVGIPWQMRVRWHNCIRFCHSIACVCVHIPREGNLVADALARHGQGLSLFFLQWWPAPPSFIQSFLAQDRYGMSSSRLNIR</sequence>
<dbReference type="InterPro" id="IPR002156">
    <property type="entry name" value="RNaseH_domain"/>
</dbReference>
<dbReference type="GO" id="GO:0003676">
    <property type="term" value="F:nucleic acid binding"/>
    <property type="evidence" value="ECO:0007669"/>
    <property type="project" value="InterPro"/>
</dbReference>
<dbReference type="InterPro" id="IPR044730">
    <property type="entry name" value="RNase_H-like_dom_plant"/>
</dbReference>
<dbReference type="InterPro" id="IPR012337">
    <property type="entry name" value="RNaseH-like_sf"/>
</dbReference>
<dbReference type="PANTHER" id="PTHR47723">
    <property type="entry name" value="OS05G0353850 PROTEIN"/>
    <property type="match status" value="1"/>
</dbReference>
<dbReference type="GO" id="GO:0004523">
    <property type="term" value="F:RNA-DNA hybrid ribonuclease activity"/>
    <property type="evidence" value="ECO:0007669"/>
    <property type="project" value="InterPro"/>
</dbReference>
<dbReference type="InterPro" id="IPR053151">
    <property type="entry name" value="RNase_H-like"/>
</dbReference>
<feature type="domain" description="RNase H type-1" evidence="1">
    <location>
        <begin position="14"/>
        <end position="133"/>
    </location>
</feature>